<keyword evidence="2 3" id="KW-0175">Coiled coil</keyword>
<feature type="coiled-coil region" evidence="3">
    <location>
        <begin position="61"/>
        <end position="137"/>
    </location>
</feature>
<dbReference type="GO" id="GO:0009904">
    <property type="term" value="P:chloroplast accumulation movement"/>
    <property type="evidence" value="ECO:0007669"/>
    <property type="project" value="TreeGrafter"/>
</dbReference>
<sequence>MSNIRIKDQQKSGSPKGEVGEIDTRAPFQSVKAAVSLFGEVAVSKDKQTVKRTKQLSSENVLEKETQLLLAQRELSKIKQQLQSAESTKSRANAELERAKRTQEELTTKLCAINESMKSAMEAAEAVKIQAKKLEVAKSKKVLGFGGGGNGAWKQELDYARSEYAITVAELDASKQELTKIRQDFDAALESKLAAFQLAAEAQRSANLNSDRVVELSKQIAAMQESIEHLKDVSTEAQHAQLKILAEKEACFHDYKTAKEEAERNLTILRKEIDPELTLSLEEKFIETTAEIEVLQEKMKKAHASEMDAVRAVTAELHEATKTLQQISEEETSLRTLVCSLRLELENVKNEREELHNRLDEEEKTLHERREKTLKLLQLLTEAETARREAEQMKQEAAQLKRDAEASRCAAEEAESKLEIVQKEAEEAKAAEKEALEKMKNIAVKPTPDPAAASEPTSQIKLTVDEFESLSRKVRESKMLADKEEANSMAELQMINARQSETMMKLQATCKMIEEMKTATDTALKNAELADAAKMVVEGELRRWRQEEQHVPPQVTSGHIYI</sequence>
<dbReference type="RefSeq" id="XP_022142450.1">
    <property type="nucleotide sequence ID" value="XM_022286758.1"/>
</dbReference>
<feature type="region of interest" description="Disordered" evidence="4">
    <location>
        <begin position="1"/>
        <end position="25"/>
    </location>
</feature>
<feature type="coiled-coil region" evidence="3">
    <location>
        <begin position="213"/>
        <end position="272"/>
    </location>
</feature>
<dbReference type="PANTHER" id="PTHR32054:SF42">
    <property type="entry name" value="WEB FAMILY PROTEIN"/>
    <property type="match status" value="1"/>
</dbReference>
<protein>
    <submittedName>
        <fullName evidence="6 7">WEB family protein At1g12150</fullName>
    </submittedName>
</protein>
<dbReference type="RefSeq" id="XP_022142448.1">
    <property type="nucleotide sequence ID" value="XM_022286756.1"/>
</dbReference>
<dbReference type="OrthoDB" id="1933125at2759"/>
<dbReference type="GO" id="GO:0009903">
    <property type="term" value="P:chloroplast avoidance movement"/>
    <property type="evidence" value="ECO:0007669"/>
    <property type="project" value="TreeGrafter"/>
</dbReference>
<evidence type="ECO:0000256" key="1">
    <source>
        <dbReference type="ARBA" id="ARBA00005485"/>
    </source>
</evidence>
<proteinExistence type="inferred from homology"/>
<dbReference type="PANTHER" id="PTHR32054">
    <property type="entry name" value="HEAVY CHAIN, PUTATIVE, EXPRESSED-RELATED-RELATED"/>
    <property type="match status" value="1"/>
</dbReference>
<comment type="similarity">
    <text evidence="1">Belongs to the WEB family.</text>
</comment>
<dbReference type="Pfam" id="PF05701">
    <property type="entry name" value="WEMBL"/>
    <property type="match status" value="1"/>
</dbReference>
<evidence type="ECO:0000256" key="2">
    <source>
        <dbReference type="ARBA" id="ARBA00023054"/>
    </source>
</evidence>
<dbReference type="Proteomes" id="UP000504603">
    <property type="component" value="Unplaced"/>
</dbReference>
<gene>
    <name evidence="6 7 8" type="primary">LOC111012576</name>
</gene>
<feature type="compositionally biased region" description="Basic and acidic residues" evidence="4">
    <location>
        <begin position="1"/>
        <end position="10"/>
    </location>
</feature>
<keyword evidence="5" id="KW-1185">Reference proteome</keyword>
<dbReference type="AlphaFoldDB" id="A0A6J1CN97"/>
<evidence type="ECO:0000313" key="7">
    <source>
        <dbReference type="RefSeq" id="XP_022142449.1"/>
    </source>
</evidence>
<organism evidence="5 6">
    <name type="scientific">Momordica charantia</name>
    <name type="common">Bitter gourd</name>
    <name type="synonym">Balsam pear</name>
    <dbReference type="NCBI Taxonomy" id="3673"/>
    <lineage>
        <taxon>Eukaryota</taxon>
        <taxon>Viridiplantae</taxon>
        <taxon>Streptophyta</taxon>
        <taxon>Embryophyta</taxon>
        <taxon>Tracheophyta</taxon>
        <taxon>Spermatophyta</taxon>
        <taxon>Magnoliopsida</taxon>
        <taxon>eudicotyledons</taxon>
        <taxon>Gunneridae</taxon>
        <taxon>Pentapetalae</taxon>
        <taxon>rosids</taxon>
        <taxon>fabids</taxon>
        <taxon>Cucurbitales</taxon>
        <taxon>Cucurbitaceae</taxon>
        <taxon>Momordiceae</taxon>
        <taxon>Momordica</taxon>
    </lineage>
</organism>
<name>A0A6J1CN97_MOMCH</name>
<dbReference type="RefSeq" id="XP_022142449.1">
    <property type="nucleotide sequence ID" value="XM_022286757.1"/>
</dbReference>
<dbReference type="GO" id="GO:0005829">
    <property type="term" value="C:cytosol"/>
    <property type="evidence" value="ECO:0007669"/>
    <property type="project" value="TreeGrafter"/>
</dbReference>
<evidence type="ECO:0000256" key="3">
    <source>
        <dbReference type="SAM" id="Coils"/>
    </source>
</evidence>
<evidence type="ECO:0000313" key="6">
    <source>
        <dbReference type="RefSeq" id="XP_022142448.1"/>
    </source>
</evidence>
<evidence type="ECO:0000313" key="8">
    <source>
        <dbReference type="RefSeq" id="XP_022142450.1"/>
    </source>
</evidence>
<dbReference type="InterPro" id="IPR008545">
    <property type="entry name" value="Web"/>
</dbReference>
<accession>A0A6J1CN97</accession>
<reference evidence="6 7" key="1">
    <citation type="submission" date="2025-04" db="UniProtKB">
        <authorList>
            <consortium name="RefSeq"/>
        </authorList>
    </citation>
    <scope>IDENTIFICATION</scope>
    <source>
        <strain evidence="6 7">OHB3-1</strain>
    </source>
</reference>
<dbReference type="KEGG" id="mcha:111012576"/>
<dbReference type="GeneID" id="111012576"/>
<feature type="coiled-coil region" evidence="3">
    <location>
        <begin position="310"/>
        <end position="442"/>
    </location>
</feature>
<evidence type="ECO:0000313" key="5">
    <source>
        <dbReference type="Proteomes" id="UP000504603"/>
    </source>
</evidence>
<evidence type="ECO:0000256" key="4">
    <source>
        <dbReference type="SAM" id="MobiDB-lite"/>
    </source>
</evidence>